<name>A0A427AEX8_ENSVE</name>
<organism evidence="1 2">
    <name type="scientific">Ensete ventricosum</name>
    <name type="common">Abyssinian banana</name>
    <name type="synonym">Musa ensete</name>
    <dbReference type="NCBI Taxonomy" id="4639"/>
    <lineage>
        <taxon>Eukaryota</taxon>
        <taxon>Viridiplantae</taxon>
        <taxon>Streptophyta</taxon>
        <taxon>Embryophyta</taxon>
        <taxon>Tracheophyta</taxon>
        <taxon>Spermatophyta</taxon>
        <taxon>Magnoliopsida</taxon>
        <taxon>Liliopsida</taxon>
        <taxon>Zingiberales</taxon>
        <taxon>Musaceae</taxon>
        <taxon>Ensete</taxon>
    </lineage>
</organism>
<evidence type="ECO:0000313" key="1">
    <source>
        <dbReference type="EMBL" id="RRT74711.1"/>
    </source>
</evidence>
<dbReference type="EMBL" id="AMZH03002695">
    <property type="protein sequence ID" value="RRT74711.1"/>
    <property type="molecule type" value="Genomic_DNA"/>
</dbReference>
<dbReference type="AlphaFoldDB" id="A0A427AEX8"/>
<dbReference type="Proteomes" id="UP000287651">
    <property type="component" value="Unassembled WGS sequence"/>
</dbReference>
<gene>
    <name evidence="1" type="ORF">B296_00005570</name>
</gene>
<sequence length="117" mass="13354">MLKCTARKHIGSVEVQLLGALWPAKFGYIDAEDWVCPGLNSNRIEARVLIHLEMKEIHNCSFVVTLLQLEELCNHFRVLSEFILFILKGEVCPFHQFSKGFYLLVDVVEAGLCLFSL</sequence>
<accession>A0A427AEX8</accession>
<evidence type="ECO:0000313" key="2">
    <source>
        <dbReference type="Proteomes" id="UP000287651"/>
    </source>
</evidence>
<comment type="caution">
    <text evidence="1">The sequence shown here is derived from an EMBL/GenBank/DDBJ whole genome shotgun (WGS) entry which is preliminary data.</text>
</comment>
<protein>
    <submittedName>
        <fullName evidence="1">Uncharacterized protein</fullName>
    </submittedName>
</protein>
<proteinExistence type="predicted"/>
<reference evidence="1 2" key="1">
    <citation type="journal article" date="2014" name="Agronomy (Basel)">
        <title>A Draft Genome Sequence for Ensete ventricosum, the Drought-Tolerant Tree Against Hunger.</title>
        <authorList>
            <person name="Harrison J."/>
            <person name="Moore K.A."/>
            <person name="Paszkiewicz K."/>
            <person name="Jones T."/>
            <person name="Grant M."/>
            <person name="Ambacheew D."/>
            <person name="Muzemil S."/>
            <person name="Studholme D.J."/>
        </authorList>
    </citation>
    <scope>NUCLEOTIDE SEQUENCE [LARGE SCALE GENOMIC DNA]</scope>
</reference>